<dbReference type="InterPro" id="IPR036388">
    <property type="entry name" value="WH-like_DNA-bd_sf"/>
</dbReference>
<proteinExistence type="inferred from homology"/>
<dbReference type="PANTHER" id="PTHR10855">
    <property type="entry name" value="26S PROTEASOME NON-ATPASE REGULATORY SUBUNIT 12/COP9 SIGNALOSOME COMPLEX SUBUNIT 4"/>
    <property type="match status" value="1"/>
</dbReference>
<protein>
    <recommendedName>
        <fullName evidence="4">COP9 signalosome complex subunit 4</fullName>
    </recommendedName>
</protein>
<dbReference type="Gene3D" id="1.10.10.10">
    <property type="entry name" value="Winged helix-like DNA-binding domain superfamily/Winged helix DNA-binding domain"/>
    <property type="match status" value="1"/>
</dbReference>
<dbReference type="Proteomes" id="UP001629113">
    <property type="component" value="Unassembled WGS sequence"/>
</dbReference>
<evidence type="ECO:0000313" key="10">
    <source>
        <dbReference type="EMBL" id="KAL3418642.1"/>
    </source>
</evidence>
<dbReference type="InterPro" id="IPR036390">
    <property type="entry name" value="WH_DNA-bd_sf"/>
</dbReference>
<evidence type="ECO:0000256" key="8">
    <source>
        <dbReference type="SAM" id="MobiDB-lite"/>
    </source>
</evidence>
<dbReference type="InterPro" id="IPR000717">
    <property type="entry name" value="PCI_dom"/>
</dbReference>
<evidence type="ECO:0000256" key="5">
    <source>
        <dbReference type="ARBA" id="ARBA00022490"/>
    </source>
</evidence>
<evidence type="ECO:0000256" key="3">
    <source>
        <dbReference type="ARBA" id="ARBA00010417"/>
    </source>
</evidence>
<feature type="region of interest" description="Disordered" evidence="8">
    <location>
        <begin position="1"/>
        <end position="21"/>
    </location>
</feature>
<dbReference type="EMBL" id="JBFCZG010000009">
    <property type="protein sequence ID" value="KAL3418642.1"/>
    <property type="molecule type" value="Genomic_DNA"/>
</dbReference>
<evidence type="ECO:0000256" key="7">
    <source>
        <dbReference type="ARBA" id="ARBA00023242"/>
    </source>
</evidence>
<organism evidence="10 11">
    <name type="scientific">Phlyctema vagabunda</name>
    <dbReference type="NCBI Taxonomy" id="108571"/>
    <lineage>
        <taxon>Eukaryota</taxon>
        <taxon>Fungi</taxon>
        <taxon>Dikarya</taxon>
        <taxon>Ascomycota</taxon>
        <taxon>Pezizomycotina</taxon>
        <taxon>Leotiomycetes</taxon>
        <taxon>Helotiales</taxon>
        <taxon>Dermateaceae</taxon>
        <taxon>Phlyctema</taxon>
    </lineage>
</organism>
<dbReference type="SUPFAM" id="SSF46785">
    <property type="entry name" value="Winged helix' DNA-binding domain"/>
    <property type="match status" value="1"/>
</dbReference>
<keyword evidence="11" id="KW-1185">Reference proteome</keyword>
<dbReference type="Pfam" id="PF01399">
    <property type="entry name" value="PCI"/>
    <property type="match status" value="1"/>
</dbReference>
<evidence type="ECO:0000256" key="4">
    <source>
        <dbReference type="ARBA" id="ARBA00014881"/>
    </source>
</evidence>
<dbReference type="Pfam" id="PF22241">
    <property type="entry name" value="PSMD12-CSN4_N"/>
    <property type="match status" value="1"/>
</dbReference>
<evidence type="ECO:0000259" key="9">
    <source>
        <dbReference type="PROSITE" id="PS50250"/>
    </source>
</evidence>
<reference evidence="10 11" key="1">
    <citation type="submission" date="2024-06" db="EMBL/GenBank/DDBJ databases">
        <title>Complete genome of Phlyctema vagabunda strain 19-DSS-EL-015.</title>
        <authorList>
            <person name="Fiorenzani C."/>
        </authorList>
    </citation>
    <scope>NUCLEOTIDE SEQUENCE [LARGE SCALE GENOMIC DNA]</scope>
    <source>
        <strain evidence="10 11">19-DSS-EL-015</strain>
    </source>
</reference>
<evidence type="ECO:0000313" key="11">
    <source>
        <dbReference type="Proteomes" id="UP001629113"/>
    </source>
</evidence>
<keyword evidence="5" id="KW-0963">Cytoplasm</keyword>
<evidence type="ECO:0000256" key="6">
    <source>
        <dbReference type="ARBA" id="ARBA00022790"/>
    </source>
</evidence>
<dbReference type="PANTHER" id="PTHR10855:SF2">
    <property type="entry name" value="COP9 SIGNALOSOME COMPLEX SUBUNIT 4"/>
    <property type="match status" value="1"/>
</dbReference>
<comment type="subcellular location">
    <subcellularLocation>
        <location evidence="2">Cytoplasm</location>
    </subcellularLocation>
    <subcellularLocation>
        <location evidence="1">Nucleus</location>
    </subcellularLocation>
</comment>
<dbReference type="PROSITE" id="PS50250">
    <property type="entry name" value="PCI"/>
    <property type="match status" value="1"/>
</dbReference>
<evidence type="ECO:0000256" key="2">
    <source>
        <dbReference type="ARBA" id="ARBA00004496"/>
    </source>
</evidence>
<keyword evidence="6" id="KW-0736">Signalosome</keyword>
<feature type="compositionally biased region" description="Polar residues" evidence="8">
    <location>
        <begin position="1"/>
        <end position="11"/>
    </location>
</feature>
<keyword evidence="7" id="KW-0539">Nucleus</keyword>
<comment type="caution">
    <text evidence="10">The sequence shown here is derived from an EMBL/GenBank/DDBJ whole genome shotgun (WGS) entry which is preliminary data.</text>
</comment>
<accession>A0ABR4P628</accession>
<dbReference type="InterPro" id="IPR054559">
    <property type="entry name" value="PSMD12-CSN4-like_N"/>
</dbReference>
<comment type="similarity">
    <text evidence="3">Belongs to the CSN4 family.</text>
</comment>
<dbReference type="InterPro" id="IPR040134">
    <property type="entry name" value="PSMD12/CSN4"/>
</dbReference>
<gene>
    <name evidence="10" type="ORF">PVAG01_10358</name>
</gene>
<evidence type="ECO:0000256" key="1">
    <source>
        <dbReference type="ARBA" id="ARBA00004123"/>
    </source>
</evidence>
<name>A0ABR4P628_9HELO</name>
<sequence length="410" mass="45212">MASPKVSQALQQIEGRPDKQQGYESLLQSTQSPDDLTSILDSIFESSLGIVTTRSLLASFVDALKKVPSNDTKIAVGQHALNVFQTQTSSFEEQNANIRELMAGAYEEDEDFLAAAVVLSGIALESSQRKVTNEDKVKFWIRITRNYLEVDDTTLAEQYLNKAKNVIYTVQDRDLNLHFKLSQARIQDARRNFLAAAQGYQDISFLSIIAEEERLHTLSMAIKCAVLAPAGPARSRALGRLYKDERASTLEEYGILEKMFLDRLLTPTEIAKFAEGLAPHQLAITSDGSTVLAKAVVEHNLRGASRLYSNIGFDALGLLLGLDGDKAEETTARMIEQGRLLGRIDQIERVIWFEGGEATGEKGSDRAAGVVGRELRKWDANVQGLAEEVEKVTSALQTAYPDFVAENLVV</sequence>
<feature type="domain" description="PCI" evidence="9">
    <location>
        <begin position="185"/>
        <end position="358"/>
    </location>
</feature>